<comment type="function">
    <text evidence="10">Cell wall formation. Catalyzes the transfer of a GlcNAc subunit on undecaprenyl-pyrophosphoryl-MurNAc-pentapeptide (lipid intermediate I) to form undecaprenyl-pyrophosphoryl-MurNAc-(pentapeptide)GlcNAc (lipid intermediate II).</text>
</comment>
<comment type="catalytic activity">
    <reaction evidence="10">
        <text>di-trans,octa-cis-undecaprenyl diphospho-N-acetyl-alpha-D-muramoyl-L-alanyl-D-glutamyl-meso-2,6-diaminopimeloyl-D-alanyl-D-alanine + UDP-N-acetyl-alpha-D-glucosamine = di-trans,octa-cis-undecaprenyl diphospho-[N-acetyl-alpha-D-glucosaminyl-(1-&gt;4)]-N-acetyl-alpha-D-muramoyl-L-alanyl-D-glutamyl-meso-2,6-diaminopimeloyl-D-alanyl-D-alanine + UDP + H(+)</text>
        <dbReference type="Rhea" id="RHEA:31227"/>
        <dbReference type="ChEBI" id="CHEBI:15378"/>
        <dbReference type="ChEBI" id="CHEBI:57705"/>
        <dbReference type="ChEBI" id="CHEBI:58223"/>
        <dbReference type="ChEBI" id="CHEBI:61387"/>
        <dbReference type="ChEBI" id="CHEBI:61388"/>
        <dbReference type="EC" id="2.4.1.227"/>
    </reaction>
</comment>
<dbReference type="PANTHER" id="PTHR21015:SF27">
    <property type="entry name" value="UDP-N-ACETYLGLUCOSAMINE--N-ACETYLMURAMYL-(PENTAPEPTIDE) PYROPHOSPHORYL-UNDECAPRENOL N-ACETYLGLUCOSAMINE TRANSFERASE"/>
    <property type="match status" value="1"/>
</dbReference>
<comment type="pathway">
    <text evidence="10">Cell wall biogenesis; peptidoglycan biosynthesis.</text>
</comment>
<keyword evidence="4 10" id="KW-0808">Transferase</keyword>
<dbReference type="Proteomes" id="UP000657177">
    <property type="component" value="Unassembled WGS sequence"/>
</dbReference>
<dbReference type="PANTHER" id="PTHR21015">
    <property type="entry name" value="UDP-N-ACETYLGLUCOSAMINE--N-ACETYLMURAMYL-(PENTAPEPTIDE) PYROPHOSPHORYL-UNDECAPRENOL N-ACETYLGLUCOSAMINE TRANSFERASE 1"/>
    <property type="match status" value="1"/>
</dbReference>
<organism evidence="13 14">
    <name type="scientific">Capillibacterium thermochitinicola</name>
    <dbReference type="NCBI Taxonomy" id="2699427"/>
    <lineage>
        <taxon>Bacteria</taxon>
        <taxon>Bacillati</taxon>
        <taxon>Bacillota</taxon>
        <taxon>Capillibacterium</taxon>
    </lineage>
</organism>
<dbReference type="SUPFAM" id="SSF53756">
    <property type="entry name" value="UDP-Glycosyltransferase/glycogen phosphorylase"/>
    <property type="match status" value="1"/>
</dbReference>
<dbReference type="GO" id="GO:0051301">
    <property type="term" value="P:cell division"/>
    <property type="evidence" value="ECO:0007669"/>
    <property type="project" value="UniProtKB-KW"/>
</dbReference>
<feature type="domain" description="Glycosyltransferase family 28 N-terminal" evidence="11">
    <location>
        <begin position="4"/>
        <end position="140"/>
    </location>
</feature>
<keyword evidence="1 10" id="KW-1003">Cell membrane</keyword>
<keyword evidence="9 10" id="KW-0961">Cell wall biogenesis/degradation</keyword>
<dbReference type="Pfam" id="PF03033">
    <property type="entry name" value="Glyco_transf_28"/>
    <property type="match status" value="1"/>
</dbReference>
<dbReference type="HAMAP" id="MF_00033">
    <property type="entry name" value="MurG"/>
    <property type="match status" value="1"/>
</dbReference>
<dbReference type="CDD" id="cd03785">
    <property type="entry name" value="GT28_MurG"/>
    <property type="match status" value="1"/>
</dbReference>
<comment type="similarity">
    <text evidence="10">Belongs to the glycosyltransferase 28 family. MurG subfamily.</text>
</comment>
<feature type="binding site" evidence="10">
    <location>
        <begin position="11"/>
        <end position="13"/>
    </location>
    <ligand>
        <name>UDP-N-acetyl-alpha-D-glucosamine</name>
        <dbReference type="ChEBI" id="CHEBI:57705"/>
    </ligand>
</feature>
<evidence type="ECO:0000256" key="5">
    <source>
        <dbReference type="ARBA" id="ARBA00022960"/>
    </source>
</evidence>
<evidence type="ECO:0000256" key="1">
    <source>
        <dbReference type="ARBA" id="ARBA00022475"/>
    </source>
</evidence>
<evidence type="ECO:0000256" key="6">
    <source>
        <dbReference type="ARBA" id="ARBA00022984"/>
    </source>
</evidence>
<feature type="binding site" evidence="10">
    <location>
        <position position="289"/>
    </location>
    <ligand>
        <name>UDP-N-acetyl-alpha-D-glucosamine</name>
        <dbReference type="ChEBI" id="CHEBI:57705"/>
    </ligand>
</feature>
<name>A0A8J6HS04_9FIRM</name>
<evidence type="ECO:0000313" key="14">
    <source>
        <dbReference type="Proteomes" id="UP000657177"/>
    </source>
</evidence>
<dbReference type="NCBIfam" id="TIGR01133">
    <property type="entry name" value="murG"/>
    <property type="match status" value="1"/>
</dbReference>
<dbReference type="InterPro" id="IPR007235">
    <property type="entry name" value="Glyco_trans_28_C"/>
</dbReference>
<sequence length="363" mass="40224">MKRIVLTGGGTAGHVMPNLALLPKLRQRGWEVLYIGSYDGMERALIEERQIPYYPVATGKFRRYLSAQNLTDPFRVIKGVFQSYRLLKELRPQVVFSKGGFVAVPVTIGAWLNGIPVVLHESDLTPGLANRLALPFATAVCATFPETMKYLPENKGVLTGNPIRPELLNGSKEEGLKICGFTPDKPVLLVMGGSLGSVTINKLIRAILPDLLLQFQVAHICGQGNVDPNLDRYKGYKQFSFVGPELPHILAAADICVSRAGANFLFELLALKKPHLLIPLPKGASRGDQILNAQSFKGQNFSMVLYEEEINETLLKKQIALLYQNREDYIKAMRESNLADAASEVIRVIEETARARSVRARKK</sequence>
<dbReference type="AlphaFoldDB" id="A0A8J6HS04"/>
<evidence type="ECO:0000256" key="2">
    <source>
        <dbReference type="ARBA" id="ARBA00022618"/>
    </source>
</evidence>
<dbReference type="GO" id="GO:0005886">
    <property type="term" value="C:plasma membrane"/>
    <property type="evidence" value="ECO:0007669"/>
    <property type="project" value="UniProtKB-SubCell"/>
</dbReference>
<feature type="binding site" evidence="10">
    <location>
        <position position="194"/>
    </location>
    <ligand>
        <name>UDP-N-acetyl-alpha-D-glucosamine</name>
        <dbReference type="ChEBI" id="CHEBI:57705"/>
    </ligand>
</feature>
<dbReference type="Pfam" id="PF04101">
    <property type="entry name" value="Glyco_tran_28_C"/>
    <property type="match status" value="1"/>
</dbReference>
<comment type="caution">
    <text evidence="13">The sequence shown here is derived from an EMBL/GenBank/DDBJ whole genome shotgun (WGS) entry which is preliminary data.</text>
</comment>
<dbReference type="InterPro" id="IPR006009">
    <property type="entry name" value="GlcNAc_MurG"/>
</dbReference>
<protein>
    <recommendedName>
        <fullName evidence="10">UDP-N-acetylglucosamine--N-acetylmuramyl-(pentapeptide) pyrophosphoryl-undecaprenol N-acetylglucosamine transferase</fullName>
        <ecNumber evidence="10">2.4.1.227</ecNumber>
    </recommendedName>
    <alternativeName>
        <fullName evidence="10">Undecaprenyl-PP-MurNAc-pentapeptide-UDPGlcNAc GlcNAc transferase</fullName>
    </alternativeName>
</protein>
<proteinExistence type="inferred from homology"/>
<keyword evidence="14" id="KW-1185">Reference proteome</keyword>
<dbReference type="GO" id="GO:0071555">
    <property type="term" value="P:cell wall organization"/>
    <property type="evidence" value="ECO:0007669"/>
    <property type="project" value="UniProtKB-KW"/>
</dbReference>
<dbReference type="GO" id="GO:0009252">
    <property type="term" value="P:peptidoglycan biosynthetic process"/>
    <property type="evidence" value="ECO:0007669"/>
    <property type="project" value="UniProtKB-UniRule"/>
</dbReference>
<keyword evidence="6 10" id="KW-0573">Peptidoglycan synthesis</keyword>
<keyword evidence="5 10" id="KW-0133">Cell shape</keyword>
<evidence type="ECO:0000256" key="8">
    <source>
        <dbReference type="ARBA" id="ARBA00023306"/>
    </source>
</evidence>
<evidence type="ECO:0000256" key="4">
    <source>
        <dbReference type="ARBA" id="ARBA00022679"/>
    </source>
</evidence>
<dbReference type="InterPro" id="IPR004276">
    <property type="entry name" value="GlycoTrans_28_N"/>
</dbReference>
<feature type="domain" description="Glycosyl transferase family 28 C-terminal" evidence="12">
    <location>
        <begin position="187"/>
        <end position="342"/>
    </location>
</feature>
<accession>A0A8J6HS04</accession>
<keyword evidence="8 10" id="KW-0131">Cell cycle</keyword>
<evidence type="ECO:0000256" key="3">
    <source>
        <dbReference type="ARBA" id="ARBA00022676"/>
    </source>
</evidence>
<comment type="subcellular location">
    <subcellularLocation>
        <location evidence="10">Cell membrane</location>
        <topology evidence="10">Peripheral membrane protein</topology>
        <orientation evidence="10">Cytoplasmic side</orientation>
    </subcellularLocation>
</comment>
<dbReference type="RefSeq" id="WP_181339487.1">
    <property type="nucleotide sequence ID" value="NZ_JAAKDE010000010.1"/>
</dbReference>
<dbReference type="GO" id="GO:0005975">
    <property type="term" value="P:carbohydrate metabolic process"/>
    <property type="evidence" value="ECO:0007669"/>
    <property type="project" value="InterPro"/>
</dbReference>
<dbReference type="UniPathway" id="UPA00219"/>
<keyword evidence="2 10" id="KW-0132">Cell division</keyword>
<dbReference type="GO" id="GO:0008360">
    <property type="term" value="P:regulation of cell shape"/>
    <property type="evidence" value="ECO:0007669"/>
    <property type="project" value="UniProtKB-KW"/>
</dbReference>
<keyword evidence="7 10" id="KW-0472">Membrane</keyword>
<evidence type="ECO:0000259" key="11">
    <source>
        <dbReference type="Pfam" id="PF03033"/>
    </source>
</evidence>
<dbReference type="NCBIfam" id="NF009102">
    <property type="entry name" value="PRK12446.1"/>
    <property type="match status" value="1"/>
</dbReference>
<reference evidence="13" key="1">
    <citation type="submission" date="2020-06" db="EMBL/GenBank/DDBJ databases">
        <title>Novel chitinolytic bacterium.</title>
        <authorList>
            <person name="Ungkulpasvich U."/>
            <person name="Kosugi A."/>
            <person name="Uke A."/>
        </authorList>
    </citation>
    <scope>NUCLEOTIDE SEQUENCE</scope>
    <source>
        <strain evidence="13">UUS1-1</strain>
    </source>
</reference>
<dbReference type="EMBL" id="JAAKDE010000010">
    <property type="protein sequence ID" value="MBA2133041.1"/>
    <property type="molecule type" value="Genomic_DNA"/>
</dbReference>
<evidence type="ECO:0000256" key="7">
    <source>
        <dbReference type="ARBA" id="ARBA00023136"/>
    </source>
</evidence>
<dbReference type="GO" id="GO:0050511">
    <property type="term" value="F:undecaprenyldiphospho-muramoylpentapeptide beta-N-acetylglucosaminyltransferase activity"/>
    <property type="evidence" value="ECO:0007669"/>
    <property type="project" value="UniProtKB-UniRule"/>
</dbReference>
<evidence type="ECO:0000256" key="9">
    <source>
        <dbReference type="ARBA" id="ARBA00023316"/>
    </source>
</evidence>
<comment type="caution">
    <text evidence="10">Lacks conserved residue(s) required for the propagation of feature annotation.</text>
</comment>
<gene>
    <name evidence="10" type="primary">murG</name>
    <name evidence="13" type="ORF">G5B42_05735</name>
</gene>
<dbReference type="EC" id="2.4.1.227" evidence="10"/>
<feature type="binding site" evidence="10">
    <location>
        <position position="164"/>
    </location>
    <ligand>
        <name>UDP-N-acetyl-alpha-D-glucosamine</name>
        <dbReference type="ChEBI" id="CHEBI:57705"/>
    </ligand>
</feature>
<evidence type="ECO:0000259" key="12">
    <source>
        <dbReference type="Pfam" id="PF04101"/>
    </source>
</evidence>
<keyword evidence="3 10" id="KW-0328">Glycosyltransferase</keyword>
<dbReference type="Gene3D" id="3.40.50.2000">
    <property type="entry name" value="Glycogen Phosphorylase B"/>
    <property type="match status" value="2"/>
</dbReference>
<evidence type="ECO:0000256" key="10">
    <source>
        <dbReference type="HAMAP-Rule" id="MF_00033"/>
    </source>
</evidence>
<evidence type="ECO:0000313" key="13">
    <source>
        <dbReference type="EMBL" id="MBA2133041.1"/>
    </source>
</evidence>